<dbReference type="Pfam" id="PF16019">
    <property type="entry name" value="CSRNP_N"/>
    <property type="match status" value="2"/>
</dbReference>
<dbReference type="GO" id="GO:0005634">
    <property type="term" value="C:nucleus"/>
    <property type="evidence" value="ECO:0007669"/>
    <property type="project" value="UniProtKB-SubCell"/>
</dbReference>
<evidence type="ECO:0000256" key="4">
    <source>
        <dbReference type="ARBA" id="ARBA00023015"/>
    </source>
</evidence>
<feature type="compositionally biased region" description="Polar residues" evidence="9">
    <location>
        <begin position="113"/>
        <end position="125"/>
    </location>
</feature>
<evidence type="ECO:0000256" key="8">
    <source>
        <dbReference type="ARBA" id="ARBA00023242"/>
    </source>
</evidence>
<dbReference type="GO" id="GO:0006915">
    <property type="term" value="P:apoptotic process"/>
    <property type="evidence" value="ECO:0007669"/>
    <property type="project" value="UniProtKB-KW"/>
</dbReference>
<feature type="region of interest" description="Disordered" evidence="9">
    <location>
        <begin position="401"/>
        <end position="471"/>
    </location>
</feature>
<evidence type="ECO:0000256" key="1">
    <source>
        <dbReference type="ARBA" id="ARBA00004123"/>
    </source>
</evidence>
<keyword evidence="12" id="KW-1185">Reference proteome</keyword>
<protein>
    <recommendedName>
        <fullName evidence="10">Cysteine/serine-rich nuclear protein N-terminal domain-containing protein</fullName>
    </recommendedName>
</protein>
<feature type="region of interest" description="Disordered" evidence="9">
    <location>
        <begin position="262"/>
        <end position="283"/>
    </location>
</feature>
<evidence type="ECO:0000256" key="6">
    <source>
        <dbReference type="ARBA" id="ARBA00023159"/>
    </source>
</evidence>
<dbReference type="PANTHER" id="PTHR13580">
    <property type="entry name" value="TGF-BETA INDUCED APOPTOSIS PROTEIN"/>
    <property type="match status" value="1"/>
</dbReference>
<dbReference type="PRINTS" id="PR02031">
    <property type="entry name" value="CYSSERRICHNP"/>
</dbReference>
<organism evidence="11 12">
    <name type="scientific">Tropilaelaps mercedesae</name>
    <dbReference type="NCBI Taxonomy" id="418985"/>
    <lineage>
        <taxon>Eukaryota</taxon>
        <taxon>Metazoa</taxon>
        <taxon>Ecdysozoa</taxon>
        <taxon>Arthropoda</taxon>
        <taxon>Chelicerata</taxon>
        <taxon>Arachnida</taxon>
        <taxon>Acari</taxon>
        <taxon>Parasitiformes</taxon>
        <taxon>Mesostigmata</taxon>
        <taxon>Gamasina</taxon>
        <taxon>Dermanyssoidea</taxon>
        <taxon>Laelapidae</taxon>
        <taxon>Tropilaelaps</taxon>
    </lineage>
</organism>
<dbReference type="InParanoid" id="A0A1V9WY94"/>
<comment type="similarity">
    <text evidence="2">Belongs to the AXUD1 family.</text>
</comment>
<keyword evidence="3" id="KW-0053">Apoptosis</keyword>
<evidence type="ECO:0000256" key="5">
    <source>
        <dbReference type="ARBA" id="ARBA00023125"/>
    </source>
</evidence>
<evidence type="ECO:0000259" key="10">
    <source>
        <dbReference type="Pfam" id="PF16019"/>
    </source>
</evidence>
<feature type="domain" description="Cysteine/serine-rich nuclear protein N-terminal" evidence="10">
    <location>
        <begin position="216"/>
        <end position="275"/>
    </location>
</feature>
<accession>A0A1V9WY94</accession>
<dbReference type="GO" id="GO:0000981">
    <property type="term" value="F:DNA-binding transcription factor activity, RNA polymerase II-specific"/>
    <property type="evidence" value="ECO:0007669"/>
    <property type="project" value="TreeGrafter"/>
</dbReference>
<dbReference type="EMBL" id="MNPL01033341">
    <property type="protein sequence ID" value="OQR66225.1"/>
    <property type="molecule type" value="Genomic_DNA"/>
</dbReference>
<dbReference type="STRING" id="418985.A0A1V9WY94"/>
<keyword evidence="4" id="KW-0805">Transcription regulation</keyword>
<comment type="caution">
    <text evidence="11">The sequence shown here is derived from an EMBL/GenBank/DDBJ whole genome shotgun (WGS) entry which is preliminary data.</text>
</comment>
<evidence type="ECO:0000256" key="2">
    <source>
        <dbReference type="ARBA" id="ARBA00008548"/>
    </source>
</evidence>
<name>A0A1V9WY94_9ACAR</name>
<feature type="compositionally biased region" description="Basic residues" evidence="9">
    <location>
        <begin position="269"/>
        <end position="279"/>
    </location>
</feature>
<feature type="region of interest" description="Disordered" evidence="9">
    <location>
        <begin position="99"/>
        <end position="144"/>
    </location>
</feature>
<sequence length="471" mass="52773">MANFVQALCARDSDLTGRAVNGASSLDGTRPFSDEIAVLCPRQSYTAVTPWQLDTPKAFAQESSLSYDSRPVSLTTEKRKRANNWDDCALRTGELMRDTTVSAKERKLREQPEVSNAASRPSTMPSRAVGKSARRPPLRNPLFEFPKRPSYTTHAKMAPPPPPAHVPCSKSKGRWQAEGFRESSYRSPRASGLDTVLPKALVSCLKSTRTKKNRARRKKVGFDKATVYQFERAQGVDCVPSQGGSTLGMTWTHCDVQEHRLAEQPKQTNSRRRSRRPIHRPALEPISVEDRSELLRHAGVTYIDPMEIVECEQIRTSRERIGCDCKVLCDPSLCFCTKESIACQADGSGSRCWCTRNGCRNPNGRNEFDALAVKAHVLRTCARANRELGLYKERSSISVRRRKPIRSTSKRQSLPEKNDCRPQSEVPADSTVCPIASENFRNRRTVTMDHLPSERSDFDFDGLPSEGSQSQ</sequence>
<keyword evidence="5" id="KW-0238">DNA-binding</keyword>
<feature type="compositionally biased region" description="Basic and acidic residues" evidence="9">
    <location>
        <begin position="103"/>
        <end position="112"/>
    </location>
</feature>
<keyword evidence="6" id="KW-0010">Activator</keyword>
<dbReference type="OrthoDB" id="5946974at2759"/>
<evidence type="ECO:0000256" key="9">
    <source>
        <dbReference type="SAM" id="MobiDB-lite"/>
    </source>
</evidence>
<dbReference type="Proteomes" id="UP000192247">
    <property type="component" value="Unassembled WGS sequence"/>
</dbReference>
<dbReference type="GO" id="GO:0043565">
    <property type="term" value="F:sequence-specific DNA binding"/>
    <property type="evidence" value="ECO:0007669"/>
    <property type="project" value="TreeGrafter"/>
</dbReference>
<evidence type="ECO:0000256" key="7">
    <source>
        <dbReference type="ARBA" id="ARBA00023163"/>
    </source>
</evidence>
<dbReference type="PANTHER" id="PTHR13580:SF9">
    <property type="entry name" value="AXIN1 UP-REGULATED 1, ISOFORM A"/>
    <property type="match status" value="1"/>
</dbReference>
<reference evidence="11 12" key="1">
    <citation type="journal article" date="2017" name="Gigascience">
        <title>Draft genome of the honey bee ectoparasitic mite, Tropilaelaps mercedesae, is shaped by the parasitic life history.</title>
        <authorList>
            <person name="Dong X."/>
            <person name="Armstrong S.D."/>
            <person name="Xia D."/>
            <person name="Makepeace B.L."/>
            <person name="Darby A.C."/>
            <person name="Kadowaki T."/>
        </authorList>
    </citation>
    <scope>NUCLEOTIDE SEQUENCE [LARGE SCALE GENOMIC DNA]</scope>
    <source>
        <strain evidence="11">Wuxi-XJTLU</strain>
    </source>
</reference>
<keyword evidence="7" id="KW-0804">Transcription</keyword>
<feature type="domain" description="Cysteine/serine-rich nuclear protein N-terminal" evidence="10">
    <location>
        <begin position="283"/>
        <end position="385"/>
    </location>
</feature>
<dbReference type="AlphaFoldDB" id="A0A1V9WY94"/>
<proteinExistence type="inferred from homology"/>
<gene>
    <name evidence="11" type="ORF">BIW11_14294</name>
</gene>
<keyword evidence="8" id="KW-0539">Nucleus</keyword>
<dbReference type="InterPro" id="IPR023260">
    <property type="entry name" value="Cys/Ser-rich_nuc_prot"/>
</dbReference>
<feature type="compositionally biased region" description="Basic and acidic residues" evidence="9">
    <location>
        <begin position="413"/>
        <end position="422"/>
    </location>
</feature>
<evidence type="ECO:0000256" key="3">
    <source>
        <dbReference type="ARBA" id="ARBA00022703"/>
    </source>
</evidence>
<dbReference type="InterPro" id="IPR031972">
    <property type="entry name" value="CSRNP_N"/>
</dbReference>
<evidence type="ECO:0000313" key="11">
    <source>
        <dbReference type="EMBL" id="OQR66225.1"/>
    </source>
</evidence>
<evidence type="ECO:0000313" key="12">
    <source>
        <dbReference type="Proteomes" id="UP000192247"/>
    </source>
</evidence>
<comment type="subcellular location">
    <subcellularLocation>
        <location evidence="1">Nucleus</location>
    </subcellularLocation>
</comment>